<dbReference type="EMBL" id="AP025739">
    <property type="protein sequence ID" value="BDI29471.1"/>
    <property type="molecule type" value="Genomic_DNA"/>
</dbReference>
<gene>
    <name evidence="1" type="ORF">CCAX7_15220</name>
</gene>
<accession>A0A402CZB2</accession>
<proteinExistence type="predicted"/>
<evidence type="ECO:0000313" key="1">
    <source>
        <dbReference type="EMBL" id="BDI29471.1"/>
    </source>
</evidence>
<sequence>MTDELEMDLKAENARMAAMLERYAAALEAICEENSLETCRFLASEALKATAPHSHVIPDETHAPHAAYVAQALNAIDARVDASG</sequence>
<name>A0A402CZB2_9BACT</name>
<dbReference type="RefSeq" id="WP_119322644.1">
    <property type="nucleotide sequence ID" value="NZ_AP025739.1"/>
</dbReference>
<protein>
    <submittedName>
        <fullName evidence="1">Uncharacterized protein</fullName>
    </submittedName>
</protein>
<dbReference type="AlphaFoldDB" id="A0A402CZB2"/>
<dbReference type="Proteomes" id="UP000287394">
    <property type="component" value="Chromosome"/>
</dbReference>
<organism evidence="1 2">
    <name type="scientific">Capsulimonas corticalis</name>
    <dbReference type="NCBI Taxonomy" id="2219043"/>
    <lineage>
        <taxon>Bacteria</taxon>
        <taxon>Bacillati</taxon>
        <taxon>Armatimonadota</taxon>
        <taxon>Armatimonadia</taxon>
        <taxon>Capsulimonadales</taxon>
        <taxon>Capsulimonadaceae</taxon>
        <taxon>Capsulimonas</taxon>
    </lineage>
</organism>
<dbReference type="KEGG" id="ccot:CCAX7_15220"/>
<keyword evidence="2" id="KW-1185">Reference proteome</keyword>
<evidence type="ECO:0000313" key="2">
    <source>
        <dbReference type="Proteomes" id="UP000287394"/>
    </source>
</evidence>
<reference evidence="1 2" key="1">
    <citation type="journal article" date="2019" name="Int. J. Syst. Evol. Microbiol.">
        <title>Capsulimonas corticalis gen. nov., sp. nov., an aerobic capsulated bacterium, of a novel bacterial order, Capsulimonadales ord. nov., of the class Armatimonadia of the phylum Armatimonadetes.</title>
        <authorList>
            <person name="Li J."/>
            <person name="Kudo C."/>
            <person name="Tonouchi A."/>
        </authorList>
    </citation>
    <scope>NUCLEOTIDE SEQUENCE [LARGE SCALE GENOMIC DNA]</scope>
    <source>
        <strain evidence="1 2">AX-7</strain>
    </source>
</reference>